<accession>A0A7C9F8J2</accession>
<reference evidence="1 2" key="1">
    <citation type="submission" date="2019-10" db="EMBL/GenBank/DDBJ databases">
        <title>Draft Genome Sequence of Cytophagaceae sp. SJW1-29.</title>
        <authorList>
            <person name="Choi A."/>
        </authorList>
    </citation>
    <scope>NUCLEOTIDE SEQUENCE [LARGE SCALE GENOMIC DNA]</scope>
    <source>
        <strain evidence="1 2">SJW1-29</strain>
    </source>
</reference>
<keyword evidence="2" id="KW-1185">Reference proteome</keyword>
<name>A0A7C9F8J2_9BACT</name>
<dbReference type="EMBL" id="WHLY01000002">
    <property type="protein sequence ID" value="MPR36506.1"/>
    <property type="molecule type" value="Genomic_DNA"/>
</dbReference>
<dbReference type="Proteomes" id="UP000479293">
    <property type="component" value="Unassembled WGS sequence"/>
</dbReference>
<comment type="caution">
    <text evidence="1">The sequence shown here is derived from an EMBL/GenBank/DDBJ whole genome shotgun (WGS) entry which is preliminary data.</text>
</comment>
<dbReference type="RefSeq" id="WP_152764469.1">
    <property type="nucleotide sequence ID" value="NZ_WHLY01000002.1"/>
</dbReference>
<organism evidence="1 2">
    <name type="scientific">Salmonirosea aquatica</name>
    <dbReference type="NCBI Taxonomy" id="2654236"/>
    <lineage>
        <taxon>Bacteria</taxon>
        <taxon>Pseudomonadati</taxon>
        <taxon>Bacteroidota</taxon>
        <taxon>Cytophagia</taxon>
        <taxon>Cytophagales</taxon>
        <taxon>Spirosomataceae</taxon>
        <taxon>Salmonirosea</taxon>
    </lineage>
</organism>
<evidence type="ECO:0000313" key="1">
    <source>
        <dbReference type="EMBL" id="MPR36506.1"/>
    </source>
</evidence>
<dbReference type="AlphaFoldDB" id="A0A7C9F8J2"/>
<proteinExistence type="predicted"/>
<protein>
    <submittedName>
        <fullName evidence="1">Uncharacterized protein</fullName>
    </submittedName>
</protein>
<gene>
    <name evidence="1" type="ORF">GBK04_25000</name>
</gene>
<sequence>MQLSLVELFPELNKGLFLDIFAKMTLDPRTRKPTLTTLNGQRVPGDFKIRCQHKYIGQFPEGTIYKLDVRLVNYKKGKPYFSAVQNRRIQRALEFFDHNMRIQRGFSPAVSVSTRMLQRRVELG</sequence>
<evidence type="ECO:0000313" key="2">
    <source>
        <dbReference type="Proteomes" id="UP000479293"/>
    </source>
</evidence>